<dbReference type="Gene3D" id="3.30.460.10">
    <property type="entry name" value="Beta Polymerase, domain 2"/>
    <property type="match status" value="1"/>
</dbReference>
<dbReference type="Pfam" id="PF18765">
    <property type="entry name" value="Polbeta"/>
    <property type="match status" value="1"/>
</dbReference>
<dbReference type="InterPro" id="IPR043519">
    <property type="entry name" value="NT_sf"/>
</dbReference>
<evidence type="ECO:0000259" key="1">
    <source>
        <dbReference type="Pfam" id="PF18765"/>
    </source>
</evidence>
<dbReference type="PANTHER" id="PTHR34817">
    <property type="entry name" value="NUCLEOTIDYLTRANSFERASE"/>
    <property type="match status" value="1"/>
</dbReference>
<protein>
    <submittedName>
        <fullName evidence="2">Polymerase nucleotidyl transferase domain protein</fullName>
    </submittedName>
</protein>
<dbReference type="InterPro" id="IPR041633">
    <property type="entry name" value="Polbeta"/>
</dbReference>
<dbReference type="EMBL" id="MT418680">
    <property type="protein sequence ID" value="QKF93478.1"/>
    <property type="molecule type" value="Genomic_DNA"/>
</dbReference>
<dbReference type="PANTHER" id="PTHR34817:SF1">
    <property type="entry name" value="NUCLEOTIDYLTRANSFERASE"/>
    <property type="match status" value="1"/>
</dbReference>
<keyword evidence="2" id="KW-0808">Transferase</keyword>
<reference evidence="2 3" key="1">
    <citation type="submission" date="2020-04" db="EMBL/GenBank/DDBJ databases">
        <title>Advantages and limits of metagenomic assembly and binning of a giant virus.</title>
        <authorList>
            <person name="Schulz F."/>
            <person name="Andreani J."/>
            <person name="Francis R."/>
            <person name="Boudjemaa H."/>
            <person name="Bou Khalil J.Y."/>
            <person name="Lee J."/>
            <person name="La Scola B."/>
            <person name="Woyke T."/>
        </authorList>
    </citation>
    <scope>NUCLEOTIDE SEQUENCE [LARGE SCALE GENOMIC DNA]</scope>
    <source>
        <strain evidence="2 3">FV1/VV64</strain>
    </source>
</reference>
<dbReference type="SUPFAM" id="SSF81301">
    <property type="entry name" value="Nucleotidyltransferase"/>
    <property type="match status" value="1"/>
</dbReference>
<organism evidence="2 3">
    <name type="scientific">Fadolivirus FV1/VV64</name>
    <dbReference type="NCBI Taxonomy" id="3070911"/>
    <lineage>
        <taxon>Viruses</taxon>
        <taxon>Varidnaviria</taxon>
        <taxon>Bamfordvirae</taxon>
        <taxon>Nucleocytoviricota</taxon>
        <taxon>Megaviricetes</taxon>
        <taxon>Imitervirales</taxon>
        <taxon>Mimiviridae</taxon>
        <taxon>Klosneuvirinae</taxon>
        <taxon>Fadolivirus</taxon>
        <taxon>Fadolivirus algeromassiliense</taxon>
    </lineage>
</organism>
<dbReference type="GO" id="GO:0016740">
    <property type="term" value="F:transferase activity"/>
    <property type="evidence" value="ECO:0007669"/>
    <property type="project" value="UniProtKB-KW"/>
</dbReference>
<keyword evidence="3" id="KW-1185">Reference proteome</keyword>
<feature type="domain" description="Polymerase beta nucleotidyltransferase" evidence="1">
    <location>
        <begin position="15"/>
        <end position="99"/>
    </location>
</feature>
<sequence length="236" mass="27626">MDKIQNIRDWLTVQYDNKVVYAILYGSHVYGTATAESDLDLYVVLENDIDVEDDTISFNHPTLGRIDITPITESDFLQDLKNNDVKAIEAIFVPSTFVIEGDQTVYQNIFKAVGPLLRHSYGEICRHAWHRGVQKLTKELEEKEYRIGKKSLYHTIRLFICANQVYTTGKLSFDNPRLQESLDFYNSIKDKPVNEIVENGKLKKEYLDLYKKYDKEFKQIPNEEQYNQIMKKIVKK</sequence>
<evidence type="ECO:0000313" key="3">
    <source>
        <dbReference type="Proteomes" id="UP001162001"/>
    </source>
</evidence>
<proteinExistence type="predicted"/>
<accession>A0A7D3R113</accession>
<dbReference type="Proteomes" id="UP001162001">
    <property type="component" value="Segment"/>
</dbReference>
<dbReference type="CDD" id="cd05403">
    <property type="entry name" value="NT_KNTase_like"/>
    <property type="match status" value="1"/>
</dbReference>
<name>A0A7D3R113_9VIRU</name>
<dbReference type="InterPro" id="IPR018775">
    <property type="entry name" value="RlaP"/>
</dbReference>
<evidence type="ECO:0000313" key="2">
    <source>
        <dbReference type="EMBL" id="QKF93478.1"/>
    </source>
</evidence>
<gene>
    <name evidence="2" type="ORF">Fadolivirus_1_20</name>
</gene>